<dbReference type="RefSeq" id="WP_091293462.1">
    <property type="nucleotide sequence ID" value="NZ_FNON01000006.1"/>
</dbReference>
<dbReference type="Pfam" id="PF13692">
    <property type="entry name" value="Glyco_trans_1_4"/>
    <property type="match status" value="1"/>
</dbReference>
<reference evidence="2 3" key="1">
    <citation type="submission" date="2016-10" db="EMBL/GenBank/DDBJ databases">
        <authorList>
            <person name="de Groot N.N."/>
        </authorList>
    </citation>
    <scope>NUCLEOTIDE SEQUENCE [LARGE SCALE GENOMIC DNA]</scope>
    <source>
        <strain evidence="2 3">CPCC 202699</strain>
    </source>
</reference>
<dbReference type="EMBL" id="FNON01000006">
    <property type="protein sequence ID" value="SDY60725.1"/>
    <property type="molecule type" value="Genomic_DNA"/>
</dbReference>
<organism evidence="2 3">
    <name type="scientific">Amycolatopsis xylanica</name>
    <dbReference type="NCBI Taxonomy" id="589385"/>
    <lineage>
        <taxon>Bacteria</taxon>
        <taxon>Bacillati</taxon>
        <taxon>Actinomycetota</taxon>
        <taxon>Actinomycetes</taxon>
        <taxon>Pseudonocardiales</taxon>
        <taxon>Pseudonocardiaceae</taxon>
        <taxon>Amycolatopsis</taxon>
    </lineage>
</organism>
<sequence length="689" mass="76413">MATPLAVVIVTYHSEAIIEDCLRSVLTELGDDDSARIIVADNASTDRTLELVAATAPLAQIIALRSNGGFGAGVNAGFAAAEGHDVLVLNPDVRLRPGSVKALRDRLATPGTGIAVPLLVDEAGETQLSLRRRPTTLRALGETLLGGTRSGRIAPLGELIVDKSRYQRSGTVDWATGAAWLISAECRAAIGMLEERYFLYSEETDYHLRAGDHGFAVRNEPAAVAVHIGGEQSTSPTLWALSATNRVRLRRERDGLPAAVAMWFAVFANELLRAVVRGRDGGAKHRLALRQLLPMRRWPEQTAERGYICFSAQDWWYHNQAHSDFQLMRSIAEKRRVLVINSIGMRMPTPGRSTQVTRRILRKLRSVAMLVRKPLPELPNFHVMSPLPLPFYGSPFLRKVNAVLIRAQVRVVAAALRLSDPVIMVTIPTAWDVVRPMKRHSLVFNRSDRHADFPEADREVIEELERGLLGNADVVTYVSNVLLDSEHDHTGDRAHFLDHGVDIDHFRPRTELPEDLASIPGPRIGFFGALDDFLVDFDLLERIAAELPDASLVLIGDSTHAMERFDKHPNVYWLGFRSYATIPDYGSGFDVAIMPWLDNEWIQHSNPIKLKEYLALGLPVVSTGFAQLESYTDRVRVATDHGTFVDAIHTSLAEGGLQTPERLRDSVRGFSWRSQAAELMHLAEATDHA</sequence>
<keyword evidence="3" id="KW-1185">Reference proteome</keyword>
<dbReference type="Gene3D" id="3.90.550.10">
    <property type="entry name" value="Spore Coat Polysaccharide Biosynthesis Protein SpsA, Chain A"/>
    <property type="match status" value="1"/>
</dbReference>
<dbReference type="Pfam" id="PF00535">
    <property type="entry name" value="Glycos_transf_2"/>
    <property type="match status" value="1"/>
</dbReference>
<dbReference type="InterPro" id="IPR001173">
    <property type="entry name" value="Glyco_trans_2-like"/>
</dbReference>
<accession>A0A1H3LA06</accession>
<dbReference type="OrthoDB" id="9771846at2"/>
<dbReference type="PANTHER" id="PTHR43179">
    <property type="entry name" value="RHAMNOSYLTRANSFERASE WBBL"/>
    <property type="match status" value="1"/>
</dbReference>
<dbReference type="InterPro" id="IPR029044">
    <property type="entry name" value="Nucleotide-diphossugar_trans"/>
</dbReference>
<dbReference type="AlphaFoldDB" id="A0A1H3LA06"/>
<proteinExistence type="predicted"/>
<dbReference type="Gene3D" id="3.40.50.2000">
    <property type="entry name" value="Glycogen Phosphorylase B"/>
    <property type="match status" value="1"/>
</dbReference>
<evidence type="ECO:0000313" key="3">
    <source>
        <dbReference type="Proteomes" id="UP000199515"/>
    </source>
</evidence>
<dbReference type="SUPFAM" id="SSF53448">
    <property type="entry name" value="Nucleotide-diphospho-sugar transferases"/>
    <property type="match status" value="1"/>
</dbReference>
<gene>
    <name evidence="2" type="ORF">SAMN05421504_106108</name>
</gene>
<feature type="domain" description="Glycosyltransferase 2-like" evidence="1">
    <location>
        <begin position="7"/>
        <end position="132"/>
    </location>
</feature>
<dbReference type="PANTHER" id="PTHR43179:SF7">
    <property type="entry name" value="RHAMNOSYLTRANSFERASE WBBL"/>
    <property type="match status" value="1"/>
</dbReference>
<keyword evidence="2" id="KW-0808">Transferase</keyword>
<dbReference type="SUPFAM" id="SSF53756">
    <property type="entry name" value="UDP-Glycosyltransferase/glycogen phosphorylase"/>
    <property type="match status" value="1"/>
</dbReference>
<dbReference type="GO" id="GO:0016740">
    <property type="term" value="F:transferase activity"/>
    <property type="evidence" value="ECO:0007669"/>
    <property type="project" value="UniProtKB-KW"/>
</dbReference>
<dbReference type="STRING" id="589385.SAMN05421504_106108"/>
<evidence type="ECO:0000313" key="2">
    <source>
        <dbReference type="EMBL" id="SDY60725.1"/>
    </source>
</evidence>
<protein>
    <submittedName>
        <fullName evidence="2">Glycosyltransferase, GT2 family</fullName>
    </submittedName>
</protein>
<dbReference type="Proteomes" id="UP000199515">
    <property type="component" value="Unassembled WGS sequence"/>
</dbReference>
<evidence type="ECO:0000259" key="1">
    <source>
        <dbReference type="Pfam" id="PF00535"/>
    </source>
</evidence>
<name>A0A1H3LA06_9PSEU</name>